<evidence type="ECO:0000313" key="7">
    <source>
        <dbReference type="EMBL" id="KAG9320620.1"/>
    </source>
</evidence>
<feature type="compositionally biased region" description="Low complexity" evidence="4">
    <location>
        <begin position="1052"/>
        <end position="1077"/>
    </location>
</feature>
<dbReference type="GO" id="GO:0000272">
    <property type="term" value="P:polysaccharide catabolic process"/>
    <property type="evidence" value="ECO:0007669"/>
    <property type="project" value="InterPro"/>
</dbReference>
<dbReference type="Gene3D" id="3.20.20.80">
    <property type="entry name" value="Glycosidases"/>
    <property type="match status" value="1"/>
</dbReference>
<proteinExistence type="inferred from homology"/>
<feature type="compositionally biased region" description="Acidic residues" evidence="4">
    <location>
        <begin position="1086"/>
        <end position="1102"/>
    </location>
</feature>
<evidence type="ECO:0000256" key="1">
    <source>
        <dbReference type="ARBA" id="ARBA00005641"/>
    </source>
</evidence>
<dbReference type="InterPro" id="IPR041036">
    <property type="entry name" value="GH5_C"/>
</dbReference>
<evidence type="ECO:0000256" key="4">
    <source>
        <dbReference type="SAM" id="MobiDB-lite"/>
    </source>
</evidence>
<gene>
    <name evidence="7" type="ORF">KVV02_001238</name>
</gene>
<name>A0A9P8CZU7_MORAP</name>
<keyword evidence="3" id="KW-0326">Glycosidase</keyword>
<feature type="region of interest" description="Disordered" evidence="4">
    <location>
        <begin position="1016"/>
        <end position="1178"/>
    </location>
</feature>
<feature type="compositionally biased region" description="Acidic residues" evidence="4">
    <location>
        <begin position="1036"/>
        <end position="1046"/>
    </location>
</feature>
<dbReference type="SUPFAM" id="SSF51445">
    <property type="entry name" value="(Trans)glycosidases"/>
    <property type="match status" value="1"/>
</dbReference>
<evidence type="ECO:0000256" key="2">
    <source>
        <dbReference type="ARBA" id="ARBA00022801"/>
    </source>
</evidence>
<organism evidence="7 8">
    <name type="scientific">Mortierella alpina</name>
    <name type="common">Oleaginous fungus</name>
    <name type="synonym">Mortierella renispora</name>
    <dbReference type="NCBI Taxonomy" id="64518"/>
    <lineage>
        <taxon>Eukaryota</taxon>
        <taxon>Fungi</taxon>
        <taxon>Fungi incertae sedis</taxon>
        <taxon>Mucoromycota</taxon>
        <taxon>Mortierellomycotina</taxon>
        <taxon>Mortierellomycetes</taxon>
        <taxon>Mortierellales</taxon>
        <taxon>Mortierellaceae</taxon>
        <taxon>Mortierella</taxon>
    </lineage>
</organism>
<protein>
    <submittedName>
        <fullName evidence="7">Uncharacterized protein</fullName>
    </submittedName>
</protein>
<accession>A0A9P8CZU7</accession>
<dbReference type="PROSITE" id="PS00659">
    <property type="entry name" value="GLYCOSYL_HYDROL_F5"/>
    <property type="match status" value="1"/>
</dbReference>
<feature type="region of interest" description="Disordered" evidence="4">
    <location>
        <begin position="1225"/>
        <end position="1244"/>
    </location>
</feature>
<evidence type="ECO:0000256" key="3">
    <source>
        <dbReference type="ARBA" id="ARBA00023295"/>
    </source>
</evidence>
<dbReference type="SUPFAM" id="SSF52047">
    <property type="entry name" value="RNI-like"/>
    <property type="match status" value="1"/>
</dbReference>
<feature type="compositionally biased region" description="Basic and acidic residues" evidence="4">
    <location>
        <begin position="734"/>
        <end position="747"/>
    </location>
</feature>
<dbReference type="Gene3D" id="3.80.10.10">
    <property type="entry name" value="Ribonuclease Inhibitor"/>
    <property type="match status" value="2"/>
</dbReference>
<dbReference type="PANTHER" id="PTHR31308">
    <property type="match status" value="1"/>
</dbReference>
<feature type="region of interest" description="Disordered" evidence="4">
    <location>
        <begin position="839"/>
        <end position="873"/>
    </location>
</feature>
<dbReference type="EMBL" id="JAIFTL010000273">
    <property type="protein sequence ID" value="KAG9320620.1"/>
    <property type="molecule type" value="Genomic_DNA"/>
</dbReference>
<reference evidence="7" key="1">
    <citation type="submission" date="2021-07" db="EMBL/GenBank/DDBJ databases">
        <title>Draft genome of Mortierella alpina, strain LL118, isolated from an aspen leaf litter sample.</title>
        <authorList>
            <person name="Yang S."/>
            <person name="Vinatzer B.A."/>
        </authorList>
    </citation>
    <scope>NUCLEOTIDE SEQUENCE</scope>
    <source>
        <strain evidence="7">LL118</strain>
    </source>
</reference>
<comment type="caution">
    <text evidence="7">The sequence shown here is derived from an EMBL/GenBank/DDBJ whole genome shotgun (WGS) entry which is preliminary data.</text>
</comment>
<dbReference type="InterPro" id="IPR032675">
    <property type="entry name" value="LRR_dom_sf"/>
</dbReference>
<evidence type="ECO:0000259" key="6">
    <source>
        <dbReference type="Pfam" id="PF18564"/>
    </source>
</evidence>
<sequence>MMSTTEQAPKTSNVANDLTARTDSTSATSETEPALAFRPHHQLRPQDMKHVNSFTSMSSYASTQDDEDEDQGRDSSSTDRLAPTAVDGDDSNGAEQPANASLSNAKTRARRQELQPGGGTAVRPAGKAHDWYSGGRITSHGRWFRDTQNRTLLMRGVNLCGNSKLPTTPNGSSHLSERFFDHRNVCFLGRPFPRDQADEHFSRLRRWGLTFVRLLVPWEALEHSGPGLYDEKFIDSLIELIELMPQYGIKCFIDPHQDCWSRFSGGSGAPGWTFEAAGLDLTKFKATGAAYVHNTNQFPGDSPPMVWPTNYTKLAASTMFTLFWAGDTFAPNKMYQGESIQQFLQNRYLECYRHLARRLRHLDAVVGYEVMNEPHPGYVGLKNLKLYDFNSNLFFGDSPSALESFALGDGMALPIEVWVKSWPFPTRKSGVRIVNEQRNCAWLEGECLWKQHGVWSVNPKTGQPQLDKPDYFTKDPATGRKYEFTRFYLDFVNRYSKAIQSEVPSAFVFVGPIPNEPAPVWGPGDHEENIVYAPHWYDLHSIFNKAFDGRITHDVQSISKGNNVFSATYFGIKGAKRNYRGQLANVLNTGLRNVGNKPCLVGECGIPMDINQRSAFMSGDYGHHTKFLDAVLSAMEANLLSFTLWNYNTTNDNTYGDHWNGEDFSIFSLDSPQSVALHDNDSIGVSSKGTLRQQAPNFAKEVMRRAAAQSADGVLALEVGTEQTADIDTASSQEDEKKSIREHKEDAESATIVDDDSPFDRSYMCFDHEESDDGRDHIHHLGGRALDAVVRPFAAKVAGEPISSEFDFTTLQYTFRFCNYLQTPVPIVHVSSPGQLVLDSSTSPMTPDSTDSNNSTLDVRQQQSLGKTEQNSAWFGHPPEGTAMAFETEIFIPSYHYDDTKLEIQVSDGDWRFVKERQTLYYRHRDMQPGAVHSVRIKPISGPTTGVASAGNALQSNGEGDSSVAKTAVVKGDSALSCVSCTVIRNRGAAGTTFVNNVRGPTSALTSFLNERGIRRANPAPVPAPAPSRSPSQDGDQAEEEEEEEPAVSQPTRTARLTRGRAGAAATAGSSAATSRSESIDVTGVNEDEDEDDSDDDDDDEDKVNLVPISVSVRTTRVTRTRAASTAKSSKAAAASSSSSTSKKRPRKKGESDDSNDEDFHDITGYVPRTKFSHKGRMSQGSNKIEFCSRCRARFTIKAGTTPAVDDNDGGLLCPTCAGSSSSGAVTPAAKPVKRPRRKAQKAEIESQVPSLQDLCIQKIANCIEDVEAFGDISDISMDKICKIISRNRSLNTETLQLFLDPRHSDLSLHDCTEINAEGLKSIAQFCPLLRSLKLKLCGRINNDVLNYYADHLSRLTSLSLIGPILLTDKAYVKLFEAVGDRLERFELKSSSRFSIDSLKALCTHCPKVTHLRLGDCNLMNDDWLTPIAGLTNLRSLRIRNPEPDRLTTASVVSLIQAVGSGLEELELKGCTTLEDAVLVEAIRPSCVRLERLNMMDCEYFTTEGVQTLFKDWTTNRGLSYINLENCVMLKDEALMALTEHSGATLEDLNIKGMDEVTKEALLTMGRCENLLRLNASWCRAMDDEVMEVLVKAAPRLEKVTVWGDHRLTECCPIRKGMKVVGREGDYIDLRFI</sequence>
<feature type="compositionally biased region" description="Polar residues" evidence="4">
    <location>
        <begin position="52"/>
        <end position="63"/>
    </location>
</feature>
<dbReference type="InterPro" id="IPR006553">
    <property type="entry name" value="Leu-rich_rpt_Cys-con_subtyp"/>
</dbReference>
<dbReference type="SMART" id="SM00367">
    <property type="entry name" value="LRR_CC"/>
    <property type="match status" value="5"/>
</dbReference>
<keyword evidence="2" id="KW-0378">Hydrolase</keyword>
<dbReference type="Proteomes" id="UP000717515">
    <property type="component" value="Unassembled WGS sequence"/>
</dbReference>
<dbReference type="InterPro" id="IPR001547">
    <property type="entry name" value="Glyco_hydro_5"/>
</dbReference>
<feature type="region of interest" description="Disordered" evidence="4">
    <location>
        <begin position="725"/>
        <end position="751"/>
    </location>
</feature>
<feature type="domain" description="Glycoside hydrolase family 5" evidence="5">
    <location>
        <begin position="192"/>
        <end position="376"/>
    </location>
</feature>
<dbReference type="PANTHER" id="PTHR31308:SF5">
    <property type="entry name" value="ERGOSTERYL-BETA-GLUCOSIDASE"/>
    <property type="match status" value="1"/>
</dbReference>
<feature type="compositionally biased region" description="Polar residues" evidence="4">
    <location>
        <begin position="853"/>
        <end position="873"/>
    </location>
</feature>
<feature type="compositionally biased region" description="Low complexity" evidence="4">
    <location>
        <begin position="1110"/>
        <end position="1141"/>
    </location>
</feature>
<dbReference type="InterPro" id="IPR018087">
    <property type="entry name" value="Glyco_hydro_5_CS"/>
</dbReference>
<evidence type="ECO:0000259" key="5">
    <source>
        <dbReference type="Pfam" id="PF00150"/>
    </source>
</evidence>
<comment type="similarity">
    <text evidence="1">Belongs to the glycosyl hydrolase 5 (cellulase A) family.</text>
</comment>
<feature type="compositionally biased region" description="Polar residues" evidence="4">
    <location>
        <begin position="1"/>
        <end position="31"/>
    </location>
</feature>
<dbReference type="Pfam" id="PF18564">
    <property type="entry name" value="Glyco_hydro_5_C"/>
    <property type="match status" value="1"/>
</dbReference>
<dbReference type="GO" id="GO:1904462">
    <property type="term" value="P:ergosteryl 3-beta-D-glucoside catabolic process"/>
    <property type="evidence" value="ECO:0007669"/>
    <property type="project" value="TreeGrafter"/>
</dbReference>
<feature type="domain" description="Glycoside hydrolase family 5 C-terminal" evidence="6">
    <location>
        <begin position="791"/>
        <end position="937"/>
    </location>
</feature>
<dbReference type="InterPro" id="IPR052066">
    <property type="entry name" value="Glycosphingolipid_Hydrolases"/>
</dbReference>
<dbReference type="GO" id="GO:0050295">
    <property type="term" value="F:steryl-beta-glucosidase activity"/>
    <property type="evidence" value="ECO:0007669"/>
    <property type="project" value="TreeGrafter"/>
</dbReference>
<feature type="compositionally biased region" description="Low complexity" evidence="4">
    <location>
        <begin position="839"/>
        <end position="852"/>
    </location>
</feature>
<dbReference type="InterPro" id="IPR017853">
    <property type="entry name" value="GH"/>
</dbReference>
<feature type="region of interest" description="Disordered" evidence="4">
    <location>
        <begin position="1"/>
        <end position="128"/>
    </location>
</feature>
<evidence type="ECO:0000313" key="8">
    <source>
        <dbReference type="Proteomes" id="UP000717515"/>
    </source>
</evidence>
<dbReference type="Pfam" id="PF00150">
    <property type="entry name" value="Cellulase"/>
    <property type="match status" value="1"/>
</dbReference>